<evidence type="ECO:0000256" key="5">
    <source>
        <dbReference type="ARBA" id="ARBA00022777"/>
    </source>
</evidence>
<dbReference type="GO" id="GO:0045944">
    <property type="term" value="P:positive regulation of transcription by RNA polymerase II"/>
    <property type="evidence" value="ECO:0007669"/>
    <property type="project" value="TreeGrafter"/>
</dbReference>
<dbReference type="GO" id="GO:0005737">
    <property type="term" value="C:cytoplasm"/>
    <property type="evidence" value="ECO:0007669"/>
    <property type="project" value="TreeGrafter"/>
</dbReference>
<evidence type="ECO:0000313" key="12">
    <source>
        <dbReference type="Proteomes" id="UP000428333"/>
    </source>
</evidence>
<dbReference type="EC" id="2.7.11.23" evidence="1"/>
<evidence type="ECO:0000256" key="9">
    <source>
        <dbReference type="SAM" id="Phobius"/>
    </source>
</evidence>
<evidence type="ECO:0000256" key="6">
    <source>
        <dbReference type="ARBA" id="ARBA00022840"/>
    </source>
</evidence>
<dbReference type="Proteomes" id="UP000428333">
    <property type="component" value="Linkage Group LG01"/>
</dbReference>
<dbReference type="GO" id="GO:0070985">
    <property type="term" value="C:transcription factor TFIIK complex"/>
    <property type="evidence" value="ECO:0007669"/>
    <property type="project" value="TreeGrafter"/>
</dbReference>
<evidence type="ECO:0000313" key="11">
    <source>
        <dbReference type="EMBL" id="KAE9467071.1"/>
    </source>
</evidence>
<dbReference type="PANTHER" id="PTHR24056:SF0">
    <property type="entry name" value="CYCLIN-DEPENDENT KINASE 7"/>
    <property type="match status" value="1"/>
</dbReference>
<keyword evidence="3" id="KW-0808">Transferase</keyword>
<reference evidence="11 12" key="1">
    <citation type="journal article" date="2019" name="Genome Biol. Evol.">
        <title>The Rhododendron genome and chromosomal organization provide insight into shared whole-genome duplications across the heath family (Ericaceae).</title>
        <authorList>
            <person name="Soza V.L."/>
            <person name="Lindsley D."/>
            <person name="Waalkes A."/>
            <person name="Ramage E."/>
            <person name="Patwardhan R.P."/>
            <person name="Burton J.N."/>
            <person name="Adey A."/>
            <person name="Kumar A."/>
            <person name="Qiu R."/>
            <person name="Shendure J."/>
            <person name="Hall B."/>
        </authorList>
    </citation>
    <scope>NUCLEOTIDE SEQUENCE [LARGE SCALE GENOMIC DNA]</scope>
    <source>
        <strain evidence="11">RSF 1966-606</strain>
    </source>
</reference>
<evidence type="ECO:0000256" key="1">
    <source>
        <dbReference type="ARBA" id="ARBA00012409"/>
    </source>
</evidence>
<proteinExistence type="predicted"/>
<dbReference type="InterPro" id="IPR011009">
    <property type="entry name" value="Kinase-like_dom_sf"/>
</dbReference>
<dbReference type="InterPro" id="IPR000719">
    <property type="entry name" value="Prot_kinase_dom"/>
</dbReference>
<feature type="compositionally biased region" description="Pro residues" evidence="8">
    <location>
        <begin position="405"/>
        <end position="417"/>
    </location>
</feature>
<protein>
    <recommendedName>
        <fullName evidence="1">[RNA-polymerase]-subunit kinase</fullName>
        <ecNumber evidence="1">2.7.11.23</ecNumber>
    </recommendedName>
</protein>
<keyword evidence="2" id="KW-0723">Serine/threonine-protein kinase</keyword>
<dbReference type="InterPro" id="IPR017441">
    <property type="entry name" value="Protein_kinase_ATP_BS"/>
</dbReference>
<feature type="non-terminal residue" evidence="11">
    <location>
        <position position="1"/>
    </location>
</feature>
<sequence>MSEVDHLLSKKVADRYLKREVLGEGTYGVVYKAIDTKTGQTVAIKKIRLGKQKEGVNFTALREIKLLKELKDSNIIELIDAFPHKGNLHLVFEFMETDLEAVIRDRNIVLSPADIKSYLQMTLKGLAFCHKKWVLHRRDMLGWLRGFLLGSSWGGKQSAAATGKEVDVALFRGMQAEETASDVWGGCGTSGVAVFWCLRGFRGILLLACCCEWILVFTVFRCKGSVLGMIFGDGRQKISVTVGISVLGMIILGYGVLGNNVGWLFGLFKSWAEHWGVQQVFARWYRAPELLFGAKAYGPAVDVWAAACIFAELLLRRPFLQGNSDIDQLGKIFAAFGTPKLSQWPDMQYLPDYVEYQYVPGQPLRQLFPMASDDALDLLSKMFMYDPKARISALQALEHRYFSSGPPPTEPALLPRPPPKRDSLNSKVSDFNQREGPIVLSPPRKSRRVMPHREGIDGHTYQVDKVDDHVDEIKPAAGERSEHVPMSLDFSVFGARPPSRPTINRSHLKRKLDLEFQLPEEE</sequence>
<evidence type="ECO:0000256" key="2">
    <source>
        <dbReference type="ARBA" id="ARBA00022527"/>
    </source>
</evidence>
<feature type="transmembrane region" description="Helical" evidence="9">
    <location>
        <begin position="200"/>
        <end position="220"/>
    </location>
</feature>
<keyword evidence="5" id="KW-0418">Kinase</keyword>
<dbReference type="GO" id="GO:0005524">
    <property type="term" value="F:ATP binding"/>
    <property type="evidence" value="ECO:0007669"/>
    <property type="project" value="UniProtKB-UniRule"/>
</dbReference>
<keyword evidence="12" id="KW-1185">Reference proteome</keyword>
<accession>A0A6A4MHP6</accession>
<dbReference type="OrthoDB" id="1732493at2759"/>
<dbReference type="Gene3D" id="3.30.200.20">
    <property type="entry name" value="Phosphorylase Kinase, domain 1"/>
    <property type="match status" value="1"/>
</dbReference>
<dbReference type="PANTHER" id="PTHR24056">
    <property type="entry name" value="CELL DIVISION PROTEIN KINASE"/>
    <property type="match status" value="1"/>
</dbReference>
<dbReference type="Pfam" id="PF00069">
    <property type="entry name" value="Pkinase"/>
    <property type="match status" value="2"/>
</dbReference>
<dbReference type="GO" id="GO:0008353">
    <property type="term" value="F:RNA polymerase II CTD heptapeptide repeat kinase activity"/>
    <property type="evidence" value="ECO:0007669"/>
    <property type="project" value="UniProtKB-EC"/>
</dbReference>
<dbReference type="InterPro" id="IPR050108">
    <property type="entry name" value="CDK"/>
</dbReference>
<dbReference type="SUPFAM" id="SSF56112">
    <property type="entry name" value="Protein kinase-like (PK-like)"/>
    <property type="match status" value="2"/>
</dbReference>
<evidence type="ECO:0000259" key="10">
    <source>
        <dbReference type="PROSITE" id="PS50011"/>
    </source>
</evidence>
<keyword evidence="6 7" id="KW-0067">ATP-binding</keyword>
<dbReference type="PROSITE" id="PS50011">
    <property type="entry name" value="PROTEIN_KINASE_DOM"/>
    <property type="match status" value="1"/>
</dbReference>
<comment type="caution">
    <text evidence="11">The sequence shown here is derived from an EMBL/GenBank/DDBJ whole genome shotgun (WGS) entry which is preliminary data.</text>
</comment>
<dbReference type="EMBL" id="QEFC01000058">
    <property type="protein sequence ID" value="KAE9467071.1"/>
    <property type="molecule type" value="Genomic_DNA"/>
</dbReference>
<feature type="transmembrane region" description="Helical" evidence="9">
    <location>
        <begin position="240"/>
        <end position="257"/>
    </location>
</feature>
<organism evidence="11 12">
    <name type="scientific">Rhododendron williamsianum</name>
    <dbReference type="NCBI Taxonomy" id="262921"/>
    <lineage>
        <taxon>Eukaryota</taxon>
        <taxon>Viridiplantae</taxon>
        <taxon>Streptophyta</taxon>
        <taxon>Embryophyta</taxon>
        <taxon>Tracheophyta</taxon>
        <taxon>Spermatophyta</taxon>
        <taxon>Magnoliopsida</taxon>
        <taxon>eudicotyledons</taxon>
        <taxon>Gunneridae</taxon>
        <taxon>Pentapetalae</taxon>
        <taxon>asterids</taxon>
        <taxon>Ericales</taxon>
        <taxon>Ericaceae</taxon>
        <taxon>Ericoideae</taxon>
        <taxon>Rhodoreae</taxon>
        <taxon>Rhododendron</taxon>
    </lineage>
</organism>
<feature type="region of interest" description="Disordered" evidence="8">
    <location>
        <begin position="405"/>
        <end position="450"/>
    </location>
</feature>
<evidence type="ECO:0000256" key="4">
    <source>
        <dbReference type="ARBA" id="ARBA00022741"/>
    </source>
</evidence>
<dbReference type="AlphaFoldDB" id="A0A6A4MHP6"/>
<name>A0A6A4MHP6_9ERIC</name>
<keyword evidence="9" id="KW-1133">Transmembrane helix</keyword>
<keyword evidence="9" id="KW-0472">Membrane</keyword>
<dbReference type="GO" id="GO:0004693">
    <property type="term" value="F:cyclin-dependent protein serine/threonine kinase activity"/>
    <property type="evidence" value="ECO:0007669"/>
    <property type="project" value="TreeGrafter"/>
</dbReference>
<keyword evidence="9" id="KW-0812">Transmembrane</keyword>
<evidence type="ECO:0000256" key="3">
    <source>
        <dbReference type="ARBA" id="ARBA00022679"/>
    </source>
</evidence>
<dbReference type="Gene3D" id="1.10.510.10">
    <property type="entry name" value="Transferase(Phosphotransferase) domain 1"/>
    <property type="match status" value="1"/>
</dbReference>
<keyword evidence="4 7" id="KW-0547">Nucleotide-binding</keyword>
<dbReference type="FunFam" id="3.30.200.20:FF:000289">
    <property type="entry name" value="Cyclin-dependent kinase D-1"/>
    <property type="match status" value="1"/>
</dbReference>
<gene>
    <name evidence="11" type="ORF">C3L33_01013</name>
</gene>
<feature type="binding site" evidence="7">
    <location>
        <position position="46"/>
    </location>
    <ligand>
        <name>ATP</name>
        <dbReference type="ChEBI" id="CHEBI:30616"/>
    </ligand>
</feature>
<evidence type="ECO:0000256" key="8">
    <source>
        <dbReference type="SAM" id="MobiDB-lite"/>
    </source>
</evidence>
<feature type="domain" description="Protein kinase" evidence="10">
    <location>
        <begin position="16"/>
        <end position="402"/>
    </location>
</feature>
<dbReference type="PROSITE" id="PS00107">
    <property type="entry name" value="PROTEIN_KINASE_ATP"/>
    <property type="match status" value="1"/>
</dbReference>
<evidence type="ECO:0000256" key="7">
    <source>
        <dbReference type="PROSITE-ProRule" id="PRU10141"/>
    </source>
</evidence>